<reference evidence="2" key="1">
    <citation type="submission" date="2016-10" db="EMBL/GenBank/DDBJ databases">
        <authorList>
            <person name="Varghese N."/>
            <person name="Submissions S."/>
        </authorList>
    </citation>
    <scope>NUCLEOTIDE SEQUENCE [LARGE SCALE GENOMIC DNA]</scope>
    <source>
        <strain evidence="2">IBRC-M 10760</strain>
    </source>
</reference>
<dbReference type="InterPro" id="IPR055927">
    <property type="entry name" value="DUF7504"/>
</dbReference>
<dbReference type="Proteomes" id="UP000199076">
    <property type="component" value="Unassembled WGS sequence"/>
</dbReference>
<protein>
    <submittedName>
        <fullName evidence="1">RecA-superfamily ATPase, KaiC/GvpD/RAD55 family</fullName>
    </submittedName>
</protein>
<dbReference type="InterPro" id="IPR027417">
    <property type="entry name" value="P-loop_NTPase"/>
</dbReference>
<dbReference type="OrthoDB" id="70318at2157"/>
<keyword evidence="2" id="KW-1185">Reference proteome</keyword>
<dbReference type="AlphaFoldDB" id="A0A1G7K742"/>
<dbReference type="RefSeq" id="WP_092690541.1">
    <property type="nucleotide sequence ID" value="NZ_FNBK01000005.1"/>
</dbReference>
<sequence length="212" mass="23132">MSDGTETPLDLEALPTGESVLIAGPAMTGKRRLLFDLVGASPDGTALLVTTKRGADRFRERFLAGRDADDWDIRSVDCVSRSRGFTQHRDSDTVKYVTSAGDLTGVGIAASGFLREFYHADRAARVGLHSLSTMLMYADLRRVYQFAHVMTGRIESSGFAGAFTLDTTARNTESLDVLTQVFDALVEVREDGNGPELKVRGGDFGPRTWTTF</sequence>
<dbReference type="EMBL" id="FNBK01000005">
    <property type="protein sequence ID" value="SDF32679.1"/>
    <property type="molecule type" value="Genomic_DNA"/>
</dbReference>
<accession>A0A1G7K742</accession>
<evidence type="ECO:0000313" key="2">
    <source>
        <dbReference type="Proteomes" id="UP000199076"/>
    </source>
</evidence>
<gene>
    <name evidence="1" type="ORF">SAMN05216218_105186</name>
</gene>
<organism evidence="1 2">
    <name type="scientific">Halorientalis regularis</name>
    <dbReference type="NCBI Taxonomy" id="660518"/>
    <lineage>
        <taxon>Archaea</taxon>
        <taxon>Methanobacteriati</taxon>
        <taxon>Methanobacteriota</taxon>
        <taxon>Stenosarchaea group</taxon>
        <taxon>Halobacteria</taxon>
        <taxon>Halobacteriales</taxon>
        <taxon>Haloarculaceae</taxon>
        <taxon>Halorientalis</taxon>
    </lineage>
</organism>
<proteinExistence type="predicted"/>
<evidence type="ECO:0000313" key="1">
    <source>
        <dbReference type="EMBL" id="SDF32679.1"/>
    </source>
</evidence>
<name>A0A1G7K742_9EURY</name>
<dbReference type="Pfam" id="PF24336">
    <property type="entry name" value="DUF7504"/>
    <property type="match status" value="1"/>
</dbReference>
<dbReference type="Gene3D" id="3.40.50.300">
    <property type="entry name" value="P-loop containing nucleotide triphosphate hydrolases"/>
    <property type="match status" value="1"/>
</dbReference>